<dbReference type="Gene3D" id="3.30.460.10">
    <property type="entry name" value="Beta Polymerase, domain 2"/>
    <property type="match status" value="1"/>
</dbReference>
<evidence type="ECO:0000313" key="2">
    <source>
        <dbReference type="Proteomes" id="UP000050509"/>
    </source>
</evidence>
<dbReference type="InterPro" id="IPR043519">
    <property type="entry name" value="NT_sf"/>
</dbReference>
<protein>
    <recommendedName>
        <fullName evidence="3">Polymerase nucleotidyl transferase domain-containing protein</fullName>
    </recommendedName>
</protein>
<evidence type="ECO:0000313" key="1">
    <source>
        <dbReference type="EMBL" id="KPV52733.1"/>
    </source>
</evidence>
<comment type="caution">
    <text evidence="1">The sequence shown here is derived from an EMBL/GenBank/DDBJ whole genome shotgun (WGS) entry which is preliminary data.</text>
</comment>
<name>A0A0N8PSH4_9CHLR</name>
<proteinExistence type="predicted"/>
<accession>A0A0N8PSH4</accession>
<keyword evidence="2" id="KW-1185">Reference proteome</keyword>
<reference evidence="1 2" key="1">
    <citation type="submission" date="2015-09" db="EMBL/GenBank/DDBJ databases">
        <title>Draft genome sequence of Kouleothrix aurantiaca JCM 19913.</title>
        <authorList>
            <person name="Hemp J."/>
        </authorList>
    </citation>
    <scope>NUCLEOTIDE SEQUENCE [LARGE SCALE GENOMIC DNA]</scope>
    <source>
        <strain evidence="1 2">COM-B</strain>
    </source>
</reference>
<sequence length="227" mass="24649">VELLREENGDDLLGALATGSRVHGTPGPTSDLDVQVVIGSMRRQRRNIILHGVEIEMFFNPPARVRGYFADRHLGSLHMFAFGHPIHDPGGVVAELRHEARAIWQAGPPPLPASKHWHPRYVLADMVRDLTDLAGDPPAAALQIARIVDTALLAHSQLAGEWPEKPKRRLAALAQQHPALASLAVRALSDGPLDERRVAAAAFAAQVLAPIGGLMPLEWHSDWEALG</sequence>
<dbReference type="EMBL" id="LJCR01000449">
    <property type="protein sequence ID" value="KPV52733.1"/>
    <property type="molecule type" value="Genomic_DNA"/>
</dbReference>
<dbReference type="AlphaFoldDB" id="A0A0N8PSH4"/>
<organism evidence="1 2">
    <name type="scientific">Kouleothrix aurantiaca</name>
    <dbReference type="NCBI Taxonomy" id="186479"/>
    <lineage>
        <taxon>Bacteria</taxon>
        <taxon>Bacillati</taxon>
        <taxon>Chloroflexota</taxon>
        <taxon>Chloroflexia</taxon>
        <taxon>Chloroflexales</taxon>
        <taxon>Roseiflexineae</taxon>
        <taxon>Roseiflexaceae</taxon>
        <taxon>Kouleothrix</taxon>
    </lineage>
</organism>
<gene>
    <name evidence="1" type="ORF">SE17_13750</name>
</gene>
<dbReference type="Proteomes" id="UP000050509">
    <property type="component" value="Unassembled WGS sequence"/>
</dbReference>
<evidence type="ECO:0008006" key="3">
    <source>
        <dbReference type="Google" id="ProtNLM"/>
    </source>
</evidence>
<feature type="non-terminal residue" evidence="1">
    <location>
        <position position="1"/>
    </location>
</feature>
<dbReference type="SUPFAM" id="SSF81301">
    <property type="entry name" value="Nucleotidyltransferase"/>
    <property type="match status" value="1"/>
</dbReference>